<sequence length="209" mass="24724">MSARKYRGKTQRIFLIECTDIGEYSRSYIVCGTTKNVYKVTIKNTPVCSCPDHQKRRRRCKHIYFVLCRIMNVSLDKEDEEAYSDKDLLRMFSNIPPVTNNLIVNHDAQKEYKKYKKSGKFTSKNSTNKKDDKIKTQRFDDICPICLDDINTEEDLEYCKYSCGKSVHKICFERRISIRHMKKKCIFCQADWEPKKKVSVSKYVNLDNH</sequence>
<evidence type="ECO:0000313" key="2">
    <source>
        <dbReference type="EMBL" id="QBK88988.1"/>
    </source>
</evidence>
<evidence type="ECO:0000259" key="1">
    <source>
        <dbReference type="PROSITE" id="PS50966"/>
    </source>
</evidence>
<dbReference type="PANTHER" id="PTHR21540">
    <property type="entry name" value="RING FINGER AND SWIM DOMAIN-CONTAINING PROTEIN 2"/>
    <property type="match status" value="1"/>
</dbReference>
<dbReference type="EMBL" id="MK500406">
    <property type="protein sequence ID" value="QBK88988.1"/>
    <property type="molecule type" value="Genomic_DNA"/>
</dbReference>
<dbReference type="GO" id="GO:0008270">
    <property type="term" value="F:zinc ion binding"/>
    <property type="evidence" value="ECO:0007669"/>
    <property type="project" value="InterPro"/>
</dbReference>
<name>A0A481Z0J5_9VIRU</name>
<proteinExistence type="predicted"/>
<dbReference type="GO" id="GO:0061630">
    <property type="term" value="F:ubiquitin protein ligase activity"/>
    <property type="evidence" value="ECO:0007669"/>
    <property type="project" value="InterPro"/>
</dbReference>
<dbReference type="PROSITE" id="PS50966">
    <property type="entry name" value="ZF_SWIM"/>
    <property type="match status" value="1"/>
</dbReference>
<protein>
    <submittedName>
        <fullName evidence="2">Ring finger protein</fullName>
    </submittedName>
</protein>
<dbReference type="InterPro" id="IPR007527">
    <property type="entry name" value="Znf_SWIM"/>
</dbReference>
<accession>A0A481Z0J5</accession>
<dbReference type="InterPro" id="IPR039903">
    <property type="entry name" value="Zswim2"/>
</dbReference>
<dbReference type="PANTHER" id="PTHR21540:SF0">
    <property type="entry name" value="PHD FAMILY PROTEIN"/>
    <property type="match status" value="1"/>
</dbReference>
<dbReference type="Gene3D" id="3.30.40.10">
    <property type="entry name" value="Zinc/RING finger domain, C3HC4 (zinc finger)"/>
    <property type="match status" value="1"/>
</dbReference>
<dbReference type="Pfam" id="PF04434">
    <property type="entry name" value="SWIM"/>
    <property type="match status" value="1"/>
</dbReference>
<reference evidence="2" key="1">
    <citation type="journal article" date="2019" name="MBio">
        <title>Virus Genomes from Deep Sea Sediments Expand the Ocean Megavirome and Support Independent Origins of Viral Gigantism.</title>
        <authorList>
            <person name="Backstrom D."/>
            <person name="Yutin N."/>
            <person name="Jorgensen S.L."/>
            <person name="Dharamshi J."/>
            <person name="Homa F."/>
            <person name="Zaremba-Niedwiedzka K."/>
            <person name="Spang A."/>
            <person name="Wolf Y.I."/>
            <person name="Koonin E.V."/>
            <person name="Ettema T.J."/>
        </authorList>
    </citation>
    <scope>NUCLEOTIDE SEQUENCE</scope>
</reference>
<dbReference type="InterPro" id="IPR013083">
    <property type="entry name" value="Znf_RING/FYVE/PHD"/>
</dbReference>
<dbReference type="SUPFAM" id="SSF57850">
    <property type="entry name" value="RING/U-box"/>
    <property type="match status" value="1"/>
</dbReference>
<feature type="domain" description="SWIM-type" evidence="1">
    <location>
        <begin position="38"/>
        <end position="71"/>
    </location>
</feature>
<organism evidence="2">
    <name type="scientific">Mimivirus LCMiAC02</name>
    <dbReference type="NCBI Taxonomy" id="2506609"/>
    <lineage>
        <taxon>Viruses</taxon>
        <taxon>Varidnaviria</taxon>
        <taxon>Bamfordvirae</taxon>
        <taxon>Nucleocytoviricota</taxon>
        <taxon>Megaviricetes</taxon>
        <taxon>Imitervirales</taxon>
        <taxon>Mimiviridae</taxon>
        <taxon>Klosneuvirinae</taxon>
    </lineage>
</organism>
<gene>
    <name evidence="2" type="ORF">LCMiAC02_00810</name>
</gene>